<dbReference type="Gene3D" id="3.90.1150.10">
    <property type="entry name" value="Aspartate Aminotransferase, domain 1"/>
    <property type="match status" value="1"/>
</dbReference>
<dbReference type="EMBL" id="LNSV01000030">
    <property type="protein sequence ID" value="KUH38194.1"/>
    <property type="molecule type" value="Genomic_DNA"/>
</dbReference>
<evidence type="ECO:0000256" key="9">
    <source>
        <dbReference type="ARBA" id="ARBA00047481"/>
    </source>
</evidence>
<evidence type="ECO:0000256" key="3">
    <source>
        <dbReference type="ARBA" id="ARBA00012748"/>
    </source>
</evidence>
<organism evidence="11 12">
    <name type="scientific">Streptomyces kanasensis</name>
    <dbReference type="NCBI Taxonomy" id="936756"/>
    <lineage>
        <taxon>Bacteria</taxon>
        <taxon>Bacillati</taxon>
        <taxon>Actinomycetota</taxon>
        <taxon>Actinomycetes</taxon>
        <taxon>Kitasatosporales</taxon>
        <taxon>Streptomycetaceae</taxon>
        <taxon>Streptomyces</taxon>
    </lineage>
</organism>
<dbReference type="AlphaFoldDB" id="A0A100Y5R2"/>
<comment type="pathway">
    <text evidence="1">Amino-acid biosynthesis; L-histidine biosynthesis; L-histidine from 5-phospho-alpha-D-ribose 1-diphosphate: step 7/9.</text>
</comment>
<sequence>MTRDLTWTGNHFLDPAAHTARLLRAAEDIDITNKDEVWSRQVATAAAAHFGVPADFVRVGAGATQLIDTLLRSAYRGLVVDVTPNFHLTATVARQQGWEYLAVPVREPGELLPALEPHLGRDDAITVLCSPRNPLGYQFPVEDVAALLERARGLVVLDEVYADFAPATALPLVERFPNLVVMRTFSKAWGLANLRIGFAVSASFAREDFPFWLMPNSVSGVAQRTALGLLADPAPVRDSVRRVHACRERLVAGLSGVEGLRLWPSDANYVCLETPRAAEVVEELGHAGYRTRLVHDLRGYPADWPAGVRIVVPPEPDVDRVVKGVLHAHQGPGAAPAPADR</sequence>
<dbReference type="RefSeq" id="WP_058942550.1">
    <property type="nucleotide sequence ID" value="NZ_LNSV01000030.1"/>
</dbReference>
<evidence type="ECO:0000256" key="5">
    <source>
        <dbReference type="ARBA" id="ARBA00022605"/>
    </source>
</evidence>
<dbReference type="PANTHER" id="PTHR43643:SF6">
    <property type="entry name" value="HISTIDINOL-PHOSPHATE AMINOTRANSFERASE"/>
    <property type="match status" value="1"/>
</dbReference>
<evidence type="ECO:0000313" key="11">
    <source>
        <dbReference type="EMBL" id="KUH38194.1"/>
    </source>
</evidence>
<feature type="domain" description="Aminotransferase class I/classII large" evidence="10">
    <location>
        <begin position="44"/>
        <end position="283"/>
    </location>
</feature>
<dbReference type="STRING" id="936756.ATE80_14065"/>
<dbReference type="GO" id="GO:0000105">
    <property type="term" value="P:L-histidine biosynthetic process"/>
    <property type="evidence" value="ECO:0007669"/>
    <property type="project" value="UniProtKB-KW"/>
</dbReference>
<dbReference type="GO" id="GO:0030170">
    <property type="term" value="F:pyridoxal phosphate binding"/>
    <property type="evidence" value="ECO:0007669"/>
    <property type="project" value="InterPro"/>
</dbReference>
<dbReference type="PANTHER" id="PTHR43643">
    <property type="entry name" value="HISTIDINOL-PHOSPHATE AMINOTRANSFERASE 2"/>
    <property type="match status" value="1"/>
</dbReference>
<keyword evidence="5" id="KW-0028">Amino-acid biosynthesis</keyword>
<evidence type="ECO:0000256" key="8">
    <source>
        <dbReference type="ARBA" id="ARBA00023102"/>
    </source>
</evidence>
<comment type="catalytic activity">
    <reaction evidence="9">
        <text>L-histidinol phosphate + 2-oxoglutarate = 3-(imidazol-4-yl)-2-oxopropyl phosphate + L-glutamate</text>
        <dbReference type="Rhea" id="RHEA:23744"/>
        <dbReference type="ChEBI" id="CHEBI:16810"/>
        <dbReference type="ChEBI" id="CHEBI:29985"/>
        <dbReference type="ChEBI" id="CHEBI:57766"/>
        <dbReference type="ChEBI" id="CHEBI:57980"/>
        <dbReference type="EC" id="2.6.1.9"/>
    </reaction>
</comment>
<name>A0A100Y5R2_9ACTN</name>
<accession>A0A100Y5R2</accession>
<dbReference type="Pfam" id="PF00155">
    <property type="entry name" value="Aminotran_1_2"/>
    <property type="match status" value="1"/>
</dbReference>
<evidence type="ECO:0000256" key="2">
    <source>
        <dbReference type="ARBA" id="ARBA00007970"/>
    </source>
</evidence>
<evidence type="ECO:0000256" key="4">
    <source>
        <dbReference type="ARBA" id="ARBA00022576"/>
    </source>
</evidence>
<dbReference type="OrthoDB" id="9809616at2"/>
<dbReference type="GO" id="GO:0004400">
    <property type="term" value="F:histidinol-phosphate transaminase activity"/>
    <property type="evidence" value="ECO:0007669"/>
    <property type="project" value="UniProtKB-EC"/>
</dbReference>
<evidence type="ECO:0000313" key="12">
    <source>
        <dbReference type="Proteomes" id="UP000054011"/>
    </source>
</evidence>
<dbReference type="InterPro" id="IPR015421">
    <property type="entry name" value="PyrdxlP-dep_Trfase_major"/>
</dbReference>
<evidence type="ECO:0000256" key="7">
    <source>
        <dbReference type="ARBA" id="ARBA00022898"/>
    </source>
</evidence>
<evidence type="ECO:0000256" key="1">
    <source>
        <dbReference type="ARBA" id="ARBA00005011"/>
    </source>
</evidence>
<dbReference type="InterPro" id="IPR004839">
    <property type="entry name" value="Aminotransferase_I/II_large"/>
</dbReference>
<gene>
    <name evidence="11" type="ORF">ATE80_14065</name>
</gene>
<dbReference type="InterPro" id="IPR015424">
    <property type="entry name" value="PyrdxlP-dep_Trfase"/>
</dbReference>
<evidence type="ECO:0000256" key="6">
    <source>
        <dbReference type="ARBA" id="ARBA00022679"/>
    </source>
</evidence>
<keyword evidence="6" id="KW-0808">Transferase</keyword>
<keyword evidence="12" id="KW-1185">Reference proteome</keyword>
<dbReference type="Gene3D" id="3.40.640.10">
    <property type="entry name" value="Type I PLP-dependent aspartate aminotransferase-like (Major domain)"/>
    <property type="match status" value="1"/>
</dbReference>
<keyword evidence="8" id="KW-0368">Histidine biosynthesis</keyword>
<comment type="caution">
    <text evidence="11">The sequence shown here is derived from an EMBL/GenBank/DDBJ whole genome shotgun (WGS) entry which is preliminary data.</text>
</comment>
<evidence type="ECO:0000259" key="10">
    <source>
        <dbReference type="Pfam" id="PF00155"/>
    </source>
</evidence>
<keyword evidence="4" id="KW-0032">Aminotransferase</keyword>
<dbReference type="CDD" id="cd00609">
    <property type="entry name" value="AAT_like"/>
    <property type="match status" value="1"/>
</dbReference>
<comment type="similarity">
    <text evidence="2">Belongs to the class-II pyridoxal-phosphate-dependent aminotransferase family. Histidinol-phosphate aminotransferase subfamily.</text>
</comment>
<dbReference type="SUPFAM" id="SSF53383">
    <property type="entry name" value="PLP-dependent transferases"/>
    <property type="match status" value="1"/>
</dbReference>
<dbReference type="InterPro" id="IPR015422">
    <property type="entry name" value="PyrdxlP-dep_Trfase_small"/>
</dbReference>
<dbReference type="InterPro" id="IPR050106">
    <property type="entry name" value="HistidinolP_aminotransfase"/>
</dbReference>
<dbReference type="EC" id="2.6.1.9" evidence="3"/>
<dbReference type="Proteomes" id="UP000054011">
    <property type="component" value="Unassembled WGS sequence"/>
</dbReference>
<reference evidence="11 12" key="1">
    <citation type="submission" date="2015-11" db="EMBL/GenBank/DDBJ databases">
        <title>Genome-wide analysis reveals the secondary metabolome in Streptomyces kanasensis ZX01.</title>
        <authorList>
            <person name="Zhang G."/>
            <person name="Han L."/>
            <person name="Feng J."/>
            <person name="Zhang X."/>
        </authorList>
    </citation>
    <scope>NUCLEOTIDE SEQUENCE [LARGE SCALE GENOMIC DNA]</scope>
    <source>
        <strain evidence="11 12">ZX01</strain>
    </source>
</reference>
<protein>
    <recommendedName>
        <fullName evidence="3">histidinol-phosphate transaminase</fullName>
        <ecNumber evidence="3">2.6.1.9</ecNumber>
    </recommendedName>
</protein>
<proteinExistence type="inferred from homology"/>
<keyword evidence="7" id="KW-0663">Pyridoxal phosphate</keyword>